<protein>
    <submittedName>
        <fullName evidence="2">Uncharacterized protein</fullName>
    </submittedName>
</protein>
<dbReference type="Proteomes" id="UP000197138">
    <property type="component" value="Unassembled WGS sequence"/>
</dbReference>
<reference evidence="3" key="1">
    <citation type="journal article" date="2017" name="Plant J.">
        <title>The pomegranate (Punica granatum L.) genome and the genomics of punicalagin biosynthesis.</title>
        <authorList>
            <person name="Qin G."/>
            <person name="Xu C."/>
            <person name="Ming R."/>
            <person name="Tang H."/>
            <person name="Guyot R."/>
            <person name="Kramer E.M."/>
            <person name="Hu Y."/>
            <person name="Yi X."/>
            <person name="Qi Y."/>
            <person name="Xu X."/>
            <person name="Gao Z."/>
            <person name="Pan H."/>
            <person name="Jian J."/>
            <person name="Tian Y."/>
            <person name="Yue Z."/>
            <person name="Xu Y."/>
        </authorList>
    </citation>
    <scope>NUCLEOTIDE SEQUENCE [LARGE SCALE GENOMIC DNA]</scope>
    <source>
        <strain evidence="3">cv. Dabenzi</strain>
    </source>
</reference>
<evidence type="ECO:0000313" key="2">
    <source>
        <dbReference type="EMBL" id="OWM84263.1"/>
    </source>
</evidence>
<feature type="region of interest" description="Disordered" evidence="1">
    <location>
        <begin position="1"/>
        <end position="65"/>
    </location>
</feature>
<evidence type="ECO:0000256" key="1">
    <source>
        <dbReference type="SAM" id="MobiDB-lite"/>
    </source>
</evidence>
<dbReference type="EMBL" id="MTKT01001770">
    <property type="protein sequence ID" value="OWM84263.1"/>
    <property type="molecule type" value="Genomic_DNA"/>
</dbReference>
<comment type="caution">
    <text evidence="2">The sequence shown here is derived from an EMBL/GenBank/DDBJ whole genome shotgun (WGS) entry which is preliminary data.</text>
</comment>
<sequence>MAERDQADISEEVNPPVPVHSQPPLLHAPLPSTPASVLPAYSGAPSIHLPPLTSSGAPLPQAPLTSSAFDDQASIAALEGTVNQMATNMAELLALLRGPNRASSSSTPPPGQGPTTEPTPWIPPTQASENMEAPVPPTLHTSVAHPFTSQFSPPPAPTAVPLPPATFLSSEHVLSAPPPVSIPALAMAYILNRGIPVPPISRFFPGPSHTKGGTLDGPFSDSDDTPATQSAVCAVTEEIPSGVHIRLAQENEELDNWTSVPRYSAVIANA</sequence>
<proteinExistence type="predicted"/>
<evidence type="ECO:0000313" key="3">
    <source>
        <dbReference type="Proteomes" id="UP000197138"/>
    </source>
</evidence>
<gene>
    <name evidence="2" type="ORF">CDL15_Pgr011648</name>
</gene>
<dbReference type="AlphaFoldDB" id="A0A218XH52"/>
<feature type="region of interest" description="Disordered" evidence="1">
    <location>
        <begin position="99"/>
        <end position="132"/>
    </location>
</feature>
<name>A0A218XH52_PUNGR</name>
<accession>A0A218XH52</accession>
<organism evidence="2 3">
    <name type="scientific">Punica granatum</name>
    <name type="common">Pomegranate</name>
    <dbReference type="NCBI Taxonomy" id="22663"/>
    <lineage>
        <taxon>Eukaryota</taxon>
        <taxon>Viridiplantae</taxon>
        <taxon>Streptophyta</taxon>
        <taxon>Embryophyta</taxon>
        <taxon>Tracheophyta</taxon>
        <taxon>Spermatophyta</taxon>
        <taxon>Magnoliopsida</taxon>
        <taxon>eudicotyledons</taxon>
        <taxon>Gunneridae</taxon>
        <taxon>Pentapetalae</taxon>
        <taxon>rosids</taxon>
        <taxon>malvids</taxon>
        <taxon>Myrtales</taxon>
        <taxon>Lythraceae</taxon>
        <taxon>Punica</taxon>
    </lineage>
</organism>